<evidence type="ECO:0000256" key="5">
    <source>
        <dbReference type="ARBA" id="ARBA00023136"/>
    </source>
</evidence>
<dbReference type="PROSITE" id="PS50895">
    <property type="entry name" value="SURF1"/>
    <property type="match status" value="1"/>
</dbReference>
<evidence type="ECO:0000256" key="3">
    <source>
        <dbReference type="ARBA" id="ARBA00022692"/>
    </source>
</evidence>
<dbReference type="CDD" id="cd06662">
    <property type="entry name" value="SURF1"/>
    <property type="match status" value="1"/>
</dbReference>
<dbReference type="InterPro" id="IPR002994">
    <property type="entry name" value="Surf1/Shy1"/>
</dbReference>
<comment type="similarity">
    <text evidence="2 6">Belongs to the SURF1 family.</text>
</comment>
<organism evidence="7 8">
    <name type="scientific">Microvirga terricola</name>
    <dbReference type="NCBI Taxonomy" id="2719797"/>
    <lineage>
        <taxon>Bacteria</taxon>
        <taxon>Pseudomonadati</taxon>
        <taxon>Pseudomonadota</taxon>
        <taxon>Alphaproteobacteria</taxon>
        <taxon>Hyphomicrobiales</taxon>
        <taxon>Methylobacteriaceae</taxon>
        <taxon>Microvirga</taxon>
    </lineage>
</organism>
<dbReference type="PANTHER" id="PTHR23427">
    <property type="entry name" value="SURFEIT LOCUS PROTEIN"/>
    <property type="match status" value="1"/>
</dbReference>
<comment type="caution">
    <text evidence="7">The sequence shown here is derived from an EMBL/GenBank/DDBJ whole genome shotgun (WGS) entry which is preliminary data.</text>
</comment>
<accession>A0ABX0VA21</accession>
<dbReference type="InterPro" id="IPR045214">
    <property type="entry name" value="Surf1/Surf4"/>
</dbReference>
<dbReference type="Pfam" id="PF02104">
    <property type="entry name" value="SURF1"/>
    <property type="match status" value="1"/>
</dbReference>
<evidence type="ECO:0000313" key="7">
    <source>
        <dbReference type="EMBL" id="NIX76697.1"/>
    </source>
</evidence>
<evidence type="ECO:0000256" key="4">
    <source>
        <dbReference type="ARBA" id="ARBA00022989"/>
    </source>
</evidence>
<reference evidence="7 8" key="1">
    <citation type="submission" date="2020-03" db="EMBL/GenBank/DDBJ databases">
        <title>The genome sequence of Microvirga sp. c23x22.</title>
        <authorList>
            <person name="Zhang X."/>
        </authorList>
    </citation>
    <scope>NUCLEOTIDE SEQUENCE [LARGE SCALE GENOMIC DNA]</scope>
    <source>
        <strain evidence="8">c23x22</strain>
    </source>
</reference>
<proteinExistence type="inferred from homology"/>
<gene>
    <name evidence="7" type="ORF">HB375_08730</name>
</gene>
<dbReference type="RefSeq" id="WP_167672616.1">
    <property type="nucleotide sequence ID" value="NZ_JAATJS010000003.1"/>
</dbReference>
<feature type="transmembrane region" description="Helical" evidence="6">
    <location>
        <begin position="222"/>
        <end position="242"/>
    </location>
</feature>
<dbReference type="Proteomes" id="UP000707352">
    <property type="component" value="Unassembled WGS sequence"/>
</dbReference>
<keyword evidence="3 6" id="KW-0812">Transmembrane</keyword>
<keyword evidence="4 6" id="KW-1133">Transmembrane helix</keyword>
<evidence type="ECO:0000256" key="6">
    <source>
        <dbReference type="RuleBase" id="RU363076"/>
    </source>
</evidence>
<feature type="transmembrane region" description="Helical" evidence="6">
    <location>
        <begin position="12"/>
        <end position="32"/>
    </location>
</feature>
<keyword evidence="8" id="KW-1185">Reference proteome</keyword>
<evidence type="ECO:0000256" key="1">
    <source>
        <dbReference type="ARBA" id="ARBA00004370"/>
    </source>
</evidence>
<name>A0ABX0VA21_9HYPH</name>
<protein>
    <recommendedName>
        <fullName evidence="6">SURF1-like protein</fullName>
    </recommendedName>
</protein>
<comment type="subcellular location">
    <subcellularLocation>
        <location evidence="6">Cell membrane</location>
        <topology evidence="6">Multi-pass membrane protein</topology>
    </subcellularLocation>
    <subcellularLocation>
        <location evidence="1">Membrane</location>
    </subcellularLocation>
</comment>
<sequence>MTNASLSSRGSLLLPSIATLVALAILLGLGVWQLQRKAWKENLIAQIEARAYGEPGEILPETTWNTWRPDQDEFRKVRIKGTFLYQYETPVYGLAPAMRGAPAQGFYLMTPLRLSDGAIVMVNRGFVPTELRAPATRPQSQPADEAIIVGLVRAPEARNTFTPADDPARQSWFTRDPQAIAKAYNLERAAPFYVEADATPNPGDWPRGGQTRLNLPNDHLQYAFTWFGIALTLIGVFSAFAWRRLKGGSGELK</sequence>
<dbReference type="EMBL" id="JAATJS010000003">
    <property type="protein sequence ID" value="NIX76697.1"/>
    <property type="molecule type" value="Genomic_DNA"/>
</dbReference>
<keyword evidence="6" id="KW-1003">Cell membrane</keyword>
<evidence type="ECO:0000313" key="8">
    <source>
        <dbReference type="Proteomes" id="UP000707352"/>
    </source>
</evidence>
<keyword evidence="5 6" id="KW-0472">Membrane</keyword>
<evidence type="ECO:0000256" key="2">
    <source>
        <dbReference type="ARBA" id="ARBA00007165"/>
    </source>
</evidence>
<dbReference type="PANTHER" id="PTHR23427:SF2">
    <property type="entry name" value="SURFEIT LOCUS PROTEIN 1"/>
    <property type="match status" value="1"/>
</dbReference>